<proteinExistence type="predicted"/>
<dbReference type="eggNOG" id="COG1216">
    <property type="taxonomic scope" value="Bacteria"/>
</dbReference>
<sequence length="242" mass="27938">MKPLVTIVIPFYNDPYIDQALQSALSQSYAPIEIIVVDDGSTMHTERIQPYLPHIHYLGKANGGTASALNHGIRFAAGEYIAWLSSDDVFYPDKIHNQIYYMLEHYAWISHTNFNYLNNQSQITHHRAGYICTNDILDFYRSFLEGNPVNGCTVMMKKDLFYRVGMFNEQLTYTHDLDLWRRVIQAGISFPYLDEALVGYRWHDGMGTMKHRSVILEEIAITQRNVIHSLSPIVAAMERQRS</sequence>
<dbReference type="Pfam" id="PF00535">
    <property type="entry name" value="Glycos_transf_2"/>
    <property type="match status" value="1"/>
</dbReference>
<dbReference type="PANTHER" id="PTHR43685">
    <property type="entry name" value="GLYCOSYLTRANSFERASE"/>
    <property type="match status" value="1"/>
</dbReference>
<evidence type="ECO:0000259" key="1">
    <source>
        <dbReference type="Pfam" id="PF00535"/>
    </source>
</evidence>
<dbReference type="PANTHER" id="PTHR43685:SF2">
    <property type="entry name" value="GLYCOSYLTRANSFERASE 2-LIKE DOMAIN-CONTAINING PROTEIN"/>
    <property type="match status" value="1"/>
</dbReference>
<dbReference type="GO" id="GO:0016740">
    <property type="term" value="F:transferase activity"/>
    <property type="evidence" value="ECO:0007669"/>
    <property type="project" value="UniProtKB-KW"/>
</dbReference>
<dbReference type="InterPro" id="IPR001173">
    <property type="entry name" value="Glyco_trans_2-like"/>
</dbReference>
<reference evidence="2 3" key="1">
    <citation type="journal article" date="2014" name="Genome Announc.">
        <title>Draft Genome Sequence of Paenibacillus pini JCM 16418T, Isolated from the Rhizosphere of Pine Tree.</title>
        <authorList>
            <person name="Yuki M."/>
            <person name="Oshima K."/>
            <person name="Suda W."/>
            <person name="Oshida Y."/>
            <person name="Kitamura K."/>
            <person name="Iida Y."/>
            <person name="Hattori M."/>
            <person name="Ohkuma M."/>
        </authorList>
    </citation>
    <scope>NUCLEOTIDE SEQUENCE [LARGE SCALE GENOMIC DNA]</scope>
    <source>
        <strain evidence="2 3">JCM 16418</strain>
    </source>
</reference>
<comment type="caution">
    <text evidence="2">The sequence shown here is derived from an EMBL/GenBank/DDBJ whole genome shotgun (WGS) entry which is preliminary data.</text>
</comment>
<dbReference type="InterPro" id="IPR050834">
    <property type="entry name" value="Glycosyltransf_2"/>
</dbReference>
<protein>
    <submittedName>
        <fullName evidence="2">Glycosyltransferase</fullName>
    </submittedName>
</protein>
<dbReference type="EMBL" id="BAVZ01000007">
    <property type="protein sequence ID" value="GAF08690.1"/>
    <property type="molecule type" value="Genomic_DNA"/>
</dbReference>
<organism evidence="2 3">
    <name type="scientific">Paenibacillus pini JCM 16418</name>
    <dbReference type="NCBI Taxonomy" id="1236976"/>
    <lineage>
        <taxon>Bacteria</taxon>
        <taxon>Bacillati</taxon>
        <taxon>Bacillota</taxon>
        <taxon>Bacilli</taxon>
        <taxon>Bacillales</taxon>
        <taxon>Paenibacillaceae</taxon>
        <taxon>Paenibacillus</taxon>
    </lineage>
</organism>
<evidence type="ECO:0000313" key="2">
    <source>
        <dbReference type="EMBL" id="GAF08690.1"/>
    </source>
</evidence>
<dbReference type="InterPro" id="IPR029044">
    <property type="entry name" value="Nucleotide-diphossugar_trans"/>
</dbReference>
<dbReference type="Proteomes" id="UP000019364">
    <property type="component" value="Unassembled WGS sequence"/>
</dbReference>
<dbReference type="SUPFAM" id="SSF53448">
    <property type="entry name" value="Nucleotide-diphospho-sugar transferases"/>
    <property type="match status" value="1"/>
</dbReference>
<dbReference type="AlphaFoldDB" id="W7YCQ6"/>
<dbReference type="STRING" id="1236976.JCM16418_2778"/>
<accession>W7YCQ6</accession>
<feature type="domain" description="Glycosyltransferase 2-like" evidence="1">
    <location>
        <begin position="6"/>
        <end position="159"/>
    </location>
</feature>
<name>W7YCQ6_9BACL</name>
<dbReference type="Gene3D" id="3.90.550.10">
    <property type="entry name" value="Spore Coat Polysaccharide Biosynthesis Protein SpsA, Chain A"/>
    <property type="match status" value="1"/>
</dbReference>
<keyword evidence="3" id="KW-1185">Reference proteome</keyword>
<keyword evidence="2" id="KW-0808">Transferase</keyword>
<dbReference type="OrthoDB" id="9785185at2"/>
<evidence type="ECO:0000313" key="3">
    <source>
        <dbReference type="Proteomes" id="UP000019364"/>
    </source>
</evidence>
<gene>
    <name evidence="2" type="ORF">JCM16418_2778</name>
</gene>
<dbReference type="RefSeq" id="WP_036649278.1">
    <property type="nucleotide sequence ID" value="NZ_BAVZ01000007.1"/>
</dbReference>